<dbReference type="EMBL" id="SVNY01000006">
    <property type="protein sequence ID" value="MBE6834249.1"/>
    <property type="molecule type" value="Genomic_DNA"/>
</dbReference>
<dbReference type="RefSeq" id="WP_326840761.1">
    <property type="nucleotide sequence ID" value="NZ_SVNY01000006.1"/>
</dbReference>
<dbReference type="InterPro" id="IPR027417">
    <property type="entry name" value="P-loop_NTPase"/>
</dbReference>
<evidence type="ECO:0000256" key="7">
    <source>
        <dbReference type="SAM" id="MobiDB-lite"/>
    </source>
</evidence>
<dbReference type="Gene3D" id="3.40.50.300">
    <property type="entry name" value="P-loop containing nucleotide triphosphate hydrolases"/>
    <property type="match status" value="1"/>
</dbReference>
<evidence type="ECO:0000256" key="2">
    <source>
        <dbReference type="ARBA" id="ARBA00008806"/>
    </source>
</evidence>
<evidence type="ECO:0000256" key="4">
    <source>
        <dbReference type="ARBA" id="ARBA00022692"/>
    </source>
</evidence>
<evidence type="ECO:0000256" key="3">
    <source>
        <dbReference type="ARBA" id="ARBA00022475"/>
    </source>
</evidence>
<dbReference type="AlphaFoldDB" id="A0A928KZ08"/>
<evidence type="ECO:0000256" key="6">
    <source>
        <dbReference type="ARBA" id="ARBA00023136"/>
    </source>
</evidence>
<comment type="subcellular location">
    <subcellularLocation>
        <location evidence="1">Cell membrane</location>
        <topology evidence="1">Multi-pass membrane protein</topology>
    </subcellularLocation>
</comment>
<dbReference type="Pfam" id="PF02534">
    <property type="entry name" value="T4SS-DNA_transf"/>
    <property type="match status" value="1"/>
</dbReference>
<name>A0A928KZ08_9FIRM</name>
<keyword evidence="3" id="KW-1003">Cell membrane</keyword>
<dbReference type="GO" id="GO:0005886">
    <property type="term" value="C:plasma membrane"/>
    <property type="evidence" value="ECO:0007669"/>
    <property type="project" value="UniProtKB-SubCell"/>
</dbReference>
<comment type="caution">
    <text evidence="9">The sequence shown here is derived from an EMBL/GenBank/DDBJ whole genome shotgun (WGS) entry which is preliminary data.</text>
</comment>
<dbReference type="Proteomes" id="UP000754750">
    <property type="component" value="Unassembled WGS sequence"/>
</dbReference>
<sequence length="603" mass="66895">MSSSIAFIISMVAFAFIVFVIVLDVRQGSLNIKAKDVGDGQFGTARWATQKEINETYQLISYLPKQWRQGTALPIGLDGATVVGFGKVGSSVKARVDPSDSHTLVLSAPGGKKTTGFLYPNLELTCACGNSFMATDTKGDVFRDYAGIAQRYYQYKTYVIDLRNPTRSDSFNLLHLVNKYLDSFMDSGNISDKARAERYAKITAKTIVRLDGFDGGGQNSFFYDAAEGLIAATILLVSEFCQPGERHIVSVFKIILELLQTKAPAPTKIEKEQKIKPKNDFQKLIELLPEEHKARWFAGAALNTAEASMHSVMSTAISRLLSFIDSELEQILCFDSDVDAEQFCDGKTAVFIVFPEEDATKHFLVSLFVSQLYNESLMIANQKGKNKLDKRVIFYLDEFGTMPKFDDAKGMLSAGRSRNILLHPMIQSLEQLRENYGDKGGQIILDCCANALFGSFSPLSKGADEVSKALGTRTVQSGSVSNSGNGISASNASKSLNMVQSQLMDAEKIKTMPQDQWVLTKTRMKPILTKLKRFTEWGIELDEPYQVPEHSARQVLYANKSCLKAAILERHPQAHGQPEDDIPPLPEEPPIGRRRQRISDELL</sequence>
<reference evidence="9" key="1">
    <citation type="submission" date="2019-04" db="EMBL/GenBank/DDBJ databases">
        <title>Evolution of Biomass-Degrading Anaerobic Consortia Revealed by Metagenomics.</title>
        <authorList>
            <person name="Peng X."/>
        </authorList>
    </citation>
    <scope>NUCLEOTIDE SEQUENCE</scope>
    <source>
        <strain evidence="9">SIG551</strain>
    </source>
</reference>
<proteinExistence type="inferred from homology"/>
<dbReference type="PANTHER" id="PTHR37937:SF1">
    <property type="entry name" value="CONJUGATIVE TRANSFER: DNA TRANSPORT"/>
    <property type="match status" value="1"/>
</dbReference>
<keyword evidence="6 8" id="KW-0472">Membrane</keyword>
<protein>
    <submittedName>
        <fullName evidence="9">Type IV secretory system conjugative DNA transfer family protein</fullName>
    </submittedName>
</protein>
<accession>A0A928KZ08</accession>
<keyword evidence="5 8" id="KW-1133">Transmembrane helix</keyword>
<dbReference type="InterPro" id="IPR051539">
    <property type="entry name" value="T4SS-coupling_protein"/>
</dbReference>
<gene>
    <name evidence="9" type="ORF">E7512_11855</name>
</gene>
<dbReference type="SUPFAM" id="SSF52540">
    <property type="entry name" value="P-loop containing nucleoside triphosphate hydrolases"/>
    <property type="match status" value="1"/>
</dbReference>
<keyword evidence="4 8" id="KW-0812">Transmembrane</keyword>
<feature type="transmembrane region" description="Helical" evidence="8">
    <location>
        <begin position="6"/>
        <end position="25"/>
    </location>
</feature>
<evidence type="ECO:0000256" key="1">
    <source>
        <dbReference type="ARBA" id="ARBA00004651"/>
    </source>
</evidence>
<evidence type="ECO:0000256" key="5">
    <source>
        <dbReference type="ARBA" id="ARBA00022989"/>
    </source>
</evidence>
<evidence type="ECO:0000313" key="10">
    <source>
        <dbReference type="Proteomes" id="UP000754750"/>
    </source>
</evidence>
<feature type="region of interest" description="Disordered" evidence="7">
    <location>
        <begin position="573"/>
        <end position="603"/>
    </location>
</feature>
<dbReference type="InterPro" id="IPR003688">
    <property type="entry name" value="TraG/VirD4"/>
</dbReference>
<dbReference type="PANTHER" id="PTHR37937">
    <property type="entry name" value="CONJUGATIVE TRANSFER: DNA TRANSPORT"/>
    <property type="match status" value="1"/>
</dbReference>
<evidence type="ECO:0000313" key="9">
    <source>
        <dbReference type="EMBL" id="MBE6834249.1"/>
    </source>
</evidence>
<dbReference type="CDD" id="cd01127">
    <property type="entry name" value="TrwB_TraG_TraD_VirD4"/>
    <property type="match status" value="1"/>
</dbReference>
<organism evidence="9 10">
    <name type="scientific">Faecalispora sporosphaeroides</name>
    <dbReference type="NCBI Taxonomy" id="1549"/>
    <lineage>
        <taxon>Bacteria</taxon>
        <taxon>Bacillati</taxon>
        <taxon>Bacillota</taxon>
        <taxon>Clostridia</taxon>
        <taxon>Eubacteriales</taxon>
        <taxon>Oscillospiraceae</taxon>
        <taxon>Faecalispora</taxon>
    </lineage>
</organism>
<comment type="similarity">
    <text evidence="2">Belongs to the VirD4/TraG family.</text>
</comment>
<evidence type="ECO:0000256" key="8">
    <source>
        <dbReference type="SAM" id="Phobius"/>
    </source>
</evidence>